<dbReference type="EMBL" id="BIFQ01000002">
    <property type="protein sequence ID" value="GCE09930.1"/>
    <property type="molecule type" value="Genomic_DNA"/>
</dbReference>
<feature type="transmembrane region" description="Helical" evidence="1">
    <location>
        <begin position="102"/>
        <end position="122"/>
    </location>
</feature>
<dbReference type="AlphaFoldDB" id="A0A401ZT21"/>
<proteinExistence type="predicted"/>
<keyword evidence="1" id="KW-0472">Membrane</keyword>
<evidence type="ECO:0008006" key="4">
    <source>
        <dbReference type="Google" id="ProtNLM"/>
    </source>
</evidence>
<keyword evidence="3" id="KW-1185">Reference proteome</keyword>
<reference evidence="3" key="1">
    <citation type="submission" date="2018-12" db="EMBL/GenBank/DDBJ databases">
        <title>Tengunoibacter tsumagoiensis gen. nov., sp. nov., Dictyobacter kobayashii sp. nov., D. alpinus sp. nov., and D. joshuensis sp. nov. and description of Dictyobacteraceae fam. nov. within the order Ktedonobacterales isolated from Tengu-no-mugimeshi.</title>
        <authorList>
            <person name="Wang C.M."/>
            <person name="Zheng Y."/>
            <person name="Sakai Y."/>
            <person name="Toyoda A."/>
            <person name="Minakuchi Y."/>
            <person name="Abe K."/>
            <person name="Yokota A."/>
            <person name="Yabe S."/>
        </authorList>
    </citation>
    <scope>NUCLEOTIDE SEQUENCE [LARGE SCALE GENOMIC DNA]</scope>
    <source>
        <strain evidence="3">S-27</strain>
    </source>
</reference>
<protein>
    <recommendedName>
        <fullName evidence="4">DUF2306 domain-containing protein</fullName>
    </recommendedName>
</protein>
<comment type="caution">
    <text evidence="2">The sequence shown here is derived from an EMBL/GenBank/DDBJ whole genome shotgun (WGS) entry which is preliminary data.</text>
</comment>
<feature type="transmembrane region" description="Helical" evidence="1">
    <location>
        <begin position="138"/>
        <end position="160"/>
    </location>
</feature>
<dbReference type="Proteomes" id="UP000287224">
    <property type="component" value="Unassembled WGS sequence"/>
</dbReference>
<dbReference type="InterPro" id="IPR018750">
    <property type="entry name" value="DUF2306_membrane"/>
</dbReference>
<evidence type="ECO:0000313" key="2">
    <source>
        <dbReference type="EMBL" id="GCE09930.1"/>
    </source>
</evidence>
<gene>
    <name evidence="2" type="ORF">KDAU_72590</name>
</gene>
<sequence length="209" mass="23693">MVILIILIIGLAMISPYIRLNPAQSRVMLDPSFPLHYTVLVIHIFLAFIALVLGPFQFMRGIRQRHIALHRATGRVYLSCVLLSGTASIIVGLYTADFTRQTAFLMLAVLWLLSAIKAYIAIRQRRINEHFTWMVRNYALTLVAVVARIIVPLSIVVQLLRGQISLPINITEVLNKTLGTGIWLAIVLNLVLAEWTILRRIQKKTTERD</sequence>
<keyword evidence="1" id="KW-0812">Transmembrane</keyword>
<accession>A0A401ZT21</accession>
<feature type="transmembrane region" description="Helical" evidence="1">
    <location>
        <begin position="76"/>
        <end position="96"/>
    </location>
</feature>
<name>A0A401ZT21_9CHLR</name>
<evidence type="ECO:0000313" key="3">
    <source>
        <dbReference type="Proteomes" id="UP000287224"/>
    </source>
</evidence>
<feature type="transmembrane region" description="Helical" evidence="1">
    <location>
        <begin position="36"/>
        <end position="56"/>
    </location>
</feature>
<evidence type="ECO:0000256" key="1">
    <source>
        <dbReference type="SAM" id="Phobius"/>
    </source>
</evidence>
<organism evidence="2 3">
    <name type="scientific">Dictyobacter aurantiacus</name>
    <dbReference type="NCBI Taxonomy" id="1936993"/>
    <lineage>
        <taxon>Bacteria</taxon>
        <taxon>Bacillati</taxon>
        <taxon>Chloroflexota</taxon>
        <taxon>Ktedonobacteria</taxon>
        <taxon>Ktedonobacterales</taxon>
        <taxon>Dictyobacteraceae</taxon>
        <taxon>Dictyobacter</taxon>
    </lineage>
</organism>
<dbReference type="Pfam" id="PF10067">
    <property type="entry name" value="DUF2306"/>
    <property type="match status" value="1"/>
</dbReference>
<feature type="transmembrane region" description="Helical" evidence="1">
    <location>
        <begin position="180"/>
        <end position="198"/>
    </location>
</feature>
<keyword evidence="1" id="KW-1133">Transmembrane helix</keyword>